<dbReference type="STRING" id="630515.SAMN04489812_2962"/>
<comment type="catalytic activity">
    <reaction evidence="2">
        <text>9-ribosyl-trans-zeatin 5'-phosphate + H2O = trans-zeatin + D-ribose 5-phosphate</text>
        <dbReference type="Rhea" id="RHEA:48564"/>
        <dbReference type="ChEBI" id="CHEBI:15377"/>
        <dbReference type="ChEBI" id="CHEBI:16522"/>
        <dbReference type="ChEBI" id="CHEBI:78346"/>
        <dbReference type="ChEBI" id="CHEBI:87947"/>
        <dbReference type="EC" id="3.2.2.n1"/>
    </reaction>
</comment>
<keyword evidence="4" id="KW-1185">Reference proteome</keyword>
<dbReference type="PANTHER" id="PTHR31223:SF70">
    <property type="entry name" value="LOG FAMILY PROTEIN YJL055W"/>
    <property type="match status" value="1"/>
</dbReference>
<keyword evidence="2" id="KW-0203">Cytokinin biosynthesis</keyword>
<gene>
    <name evidence="3" type="ORF">SAMN04489812_2962</name>
</gene>
<dbReference type="Gene3D" id="3.40.50.450">
    <property type="match status" value="1"/>
</dbReference>
<dbReference type="AlphaFoldDB" id="A0A1H1UW60"/>
<dbReference type="EC" id="3.2.2.n1" evidence="2"/>
<comment type="catalytic activity">
    <reaction evidence="2">
        <text>N(6)-(dimethylallyl)adenosine 5'-phosphate + H2O = N(6)-dimethylallyladenine + D-ribose 5-phosphate</text>
        <dbReference type="Rhea" id="RHEA:48560"/>
        <dbReference type="ChEBI" id="CHEBI:15377"/>
        <dbReference type="ChEBI" id="CHEBI:17660"/>
        <dbReference type="ChEBI" id="CHEBI:57526"/>
        <dbReference type="ChEBI" id="CHEBI:78346"/>
        <dbReference type="EC" id="3.2.2.n1"/>
    </reaction>
</comment>
<evidence type="ECO:0000256" key="1">
    <source>
        <dbReference type="ARBA" id="ARBA00006763"/>
    </source>
</evidence>
<dbReference type="PANTHER" id="PTHR31223">
    <property type="entry name" value="LOG FAMILY PROTEIN YJL055W"/>
    <property type="match status" value="1"/>
</dbReference>
<dbReference type="GO" id="GO:0102682">
    <property type="term" value="F:cytokinin riboside 5'-monophosphate phosphoribohydrolase activity"/>
    <property type="evidence" value="ECO:0007669"/>
    <property type="project" value="RHEA"/>
</dbReference>
<dbReference type="NCBIfam" id="TIGR00730">
    <property type="entry name" value="Rossman fold protein, TIGR00730 family"/>
    <property type="match status" value="1"/>
</dbReference>
<reference evidence="3 4" key="1">
    <citation type="submission" date="2016-10" db="EMBL/GenBank/DDBJ databases">
        <authorList>
            <person name="de Groot N.N."/>
        </authorList>
    </citation>
    <scope>NUCLEOTIDE SEQUENCE [LARGE SCALE GENOMIC DNA]</scope>
    <source>
        <strain evidence="3 4">DSM 21800</strain>
    </source>
</reference>
<dbReference type="GO" id="GO:0009691">
    <property type="term" value="P:cytokinin biosynthetic process"/>
    <property type="evidence" value="ECO:0007669"/>
    <property type="project" value="UniProtKB-UniRule"/>
</dbReference>
<protein>
    <recommendedName>
        <fullName evidence="2">Cytokinin riboside 5'-monophosphate phosphoribohydrolase</fullName>
        <ecNumber evidence="2">3.2.2.n1</ecNumber>
    </recommendedName>
</protein>
<dbReference type="InterPro" id="IPR005269">
    <property type="entry name" value="LOG"/>
</dbReference>
<dbReference type="InterPro" id="IPR031100">
    <property type="entry name" value="LOG_fam"/>
</dbReference>
<dbReference type="Pfam" id="PF03641">
    <property type="entry name" value="Lysine_decarbox"/>
    <property type="match status" value="1"/>
</dbReference>
<dbReference type="SUPFAM" id="SSF102405">
    <property type="entry name" value="MCP/YpsA-like"/>
    <property type="match status" value="1"/>
</dbReference>
<dbReference type="Proteomes" id="UP000199103">
    <property type="component" value="Chromosome I"/>
</dbReference>
<accession>A0A1H1UW60</accession>
<organism evidence="3 4">
    <name type="scientific">Microlunatus soli</name>
    <dbReference type="NCBI Taxonomy" id="630515"/>
    <lineage>
        <taxon>Bacteria</taxon>
        <taxon>Bacillati</taxon>
        <taxon>Actinomycetota</taxon>
        <taxon>Actinomycetes</taxon>
        <taxon>Propionibacteriales</taxon>
        <taxon>Propionibacteriaceae</taxon>
        <taxon>Microlunatus</taxon>
    </lineage>
</organism>
<dbReference type="EMBL" id="LT629772">
    <property type="protein sequence ID" value="SDS76784.1"/>
    <property type="molecule type" value="Genomic_DNA"/>
</dbReference>
<keyword evidence="2" id="KW-0378">Hydrolase</keyword>
<comment type="similarity">
    <text evidence="1 2">Belongs to the LOG family.</text>
</comment>
<evidence type="ECO:0000313" key="4">
    <source>
        <dbReference type="Proteomes" id="UP000199103"/>
    </source>
</evidence>
<evidence type="ECO:0000256" key="2">
    <source>
        <dbReference type="RuleBase" id="RU363015"/>
    </source>
</evidence>
<sequence length="174" mass="18653">MPVYADAAAGLGELFASRGIGLVYGGATVGTMGVIADAALAAGGEVYGVIPQQLVDREIAHRGLTELYEVADMHQRKAKMAELADAFIALPGGAGTLEELFEVWTWSQLGLHDKPIGLLDVAGFYARLLPLLDHMVDEGFLKPQYREALQIESDPQRLLELLGEAPTPAPKWVA</sequence>
<proteinExistence type="inferred from homology"/>
<evidence type="ECO:0000313" key="3">
    <source>
        <dbReference type="EMBL" id="SDS76784.1"/>
    </source>
</evidence>
<dbReference type="GO" id="GO:0005829">
    <property type="term" value="C:cytosol"/>
    <property type="evidence" value="ECO:0007669"/>
    <property type="project" value="TreeGrafter"/>
</dbReference>
<name>A0A1H1UW60_9ACTN</name>